<dbReference type="VEuPathDB" id="FungiDB:PPTG_15886"/>
<dbReference type="Proteomes" id="UP000018817">
    <property type="component" value="Unassembled WGS sequence"/>
</dbReference>
<evidence type="ECO:0000313" key="3">
    <source>
        <dbReference type="Proteomes" id="UP000018817"/>
    </source>
</evidence>
<reference evidence="3" key="1">
    <citation type="submission" date="2011-12" db="EMBL/GenBank/DDBJ databases">
        <authorList>
            <consortium name="The Broad Institute Genome Sequencing Platform"/>
            <person name="Russ C."/>
            <person name="Tyler B."/>
            <person name="Panabieres F."/>
            <person name="Shan W."/>
            <person name="Tripathy S."/>
            <person name="Grunwald N."/>
            <person name="Machado M."/>
            <person name="Young S.K."/>
            <person name="Zeng Q."/>
            <person name="Gargeya S."/>
            <person name="Fitzgerald M."/>
            <person name="Haas B."/>
            <person name="Abouelleil A."/>
            <person name="Alvarado L."/>
            <person name="Arachchi H.M."/>
            <person name="Berlin A."/>
            <person name="Chapman S.B."/>
            <person name="Gearin G."/>
            <person name="Goldberg J."/>
            <person name="Griggs A."/>
            <person name="Gujja S."/>
            <person name="Hansen M."/>
            <person name="Heiman D."/>
            <person name="Howarth C."/>
            <person name="Larimer J."/>
            <person name="Lui A."/>
            <person name="MacDonald P.J.P."/>
            <person name="McCowen C."/>
            <person name="Montmayeur A."/>
            <person name="Murphy C."/>
            <person name="Neiman D."/>
            <person name="Pearson M."/>
            <person name="Priest M."/>
            <person name="Roberts A."/>
            <person name="Saif S."/>
            <person name="Shea T."/>
            <person name="Sisk P."/>
            <person name="Stolte C."/>
            <person name="Sykes S."/>
            <person name="Wortman J."/>
            <person name="Nusbaum C."/>
            <person name="Birren B."/>
        </authorList>
    </citation>
    <scope>NUCLEOTIDE SEQUENCE [LARGE SCALE GENOMIC DNA]</scope>
    <source>
        <strain evidence="3">INRA-310</strain>
    </source>
</reference>
<dbReference type="EMBL" id="KI669609">
    <property type="protein sequence ID" value="ETN03658.1"/>
    <property type="molecule type" value="Genomic_DNA"/>
</dbReference>
<feature type="compositionally biased region" description="Low complexity" evidence="1">
    <location>
        <begin position="104"/>
        <end position="128"/>
    </location>
</feature>
<dbReference type="GeneID" id="20185001"/>
<feature type="region of interest" description="Disordered" evidence="1">
    <location>
        <begin position="25"/>
        <end position="68"/>
    </location>
</feature>
<sequence length="383" mass="41913">MEVTDLRAERDQAQERLSSMASLLPAALGHKRARSESDSPAQSARVSKAARSTSGPFPAGALSQSDASRSSIEVLSAVAVAHSTAKGASSSPAAFDAGAHSDGGETSSGKSSSTHVFDSDAAGSDSGSVELSRGRDQLGMPSGPLSDIELADLPRTTFPRSECIPSYRDRRSFRSHDIAPWSAQDIRQTNIVEMDADLLFHHFAKPMEWQIPLRDPVPPLGEWRNDLVDESNVRNLIESAPWEILAAKIDPLTFRDRGWFRHMMRIYASYEDEHLSGLLGLYPRLSAGARWKSFLQQVLIGLLRGYCDLDLLLDPFFLHFPRPGEAGAWYPGIEDGADPDDLLEALTITDVADRWRNHYREVPGDHPALGIARLPGKFVPSSS</sequence>
<accession>W2PRR0</accession>
<organism evidence="2 3">
    <name type="scientific">Phytophthora nicotianae (strain INRA-310)</name>
    <name type="common">Phytophthora parasitica</name>
    <dbReference type="NCBI Taxonomy" id="761204"/>
    <lineage>
        <taxon>Eukaryota</taxon>
        <taxon>Sar</taxon>
        <taxon>Stramenopiles</taxon>
        <taxon>Oomycota</taxon>
        <taxon>Peronosporomycetes</taxon>
        <taxon>Peronosporales</taxon>
        <taxon>Peronosporaceae</taxon>
        <taxon>Phytophthora</taxon>
    </lineage>
</organism>
<feature type="compositionally biased region" description="Polar residues" evidence="1">
    <location>
        <begin position="38"/>
        <end position="55"/>
    </location>
</feature>
<reference evidence="2 3" key="2">
    <citation type="submission" date="2013-11" db="EMBL/GenBank/DDBJ databases">
        <title>The Genome Sequence of Phytophthora parasitica INRA-310.</title>
        <authorList>
            <consortium name="The Broad Institute Genomics Platform"/>
            <person name="Russ C."/>
            <person name="Tyler B."/>
            <person name="Panabieres F."/>
            <person name="Shan W."/>
            <person name="Tripathy S."/>
            <person name="Grunwald N."/>
            <person name="Machado M."/>
            <person name="Johnson C.S."/>
            <person name="Arredondo F."/>
            <person name="Hong C."/>
            <person name="Coffey M."/>
            <person name="Young S.K."/>
            <person name="Zeng Q."/>
            <person name="Gargeya S."/>
            <person name="Fitzgerald M."/>
            <person name="Abouelleil A."/>
            <person name="Alvarado L."/>
            <person name="Chapman S.B."/>
            <person name="Gainer-Dewar J."/>
            <person name="Goldberg J."/>
            <person name="Griggs A."/>
            <person name="Gujja S."/>
            <person name="Hansen M."/>
            <person name="Howarth C."/>
            <person name="Imamovic A."/>
            <person name="Ireland A."/>
            <person name="Larimer J."/>
            <person name="McCowan C."/>
            <person name="Murphy C."/>
            <person name="Pearson M."/>
            <person name="Poon T.W."/>
            <person name="Priest M."/>
            <person name="Roberts A."/>
            <person name="Saif S."/>
            <person name="Shea T."/>
            <person name="Sykes S."/>
            <person name="Wortman J."/>
            <person name="Nusbaum C."/>
            <person name="Birren B."/>
        </authorList>
    </citation>
    <scope>NUCLEOTIDE SEQUENCE [LARGE SCALE GENOMIC DNA]</scope>
    <source>
        <strain evidence="2 3">INRA-310</strain>
    </source>
</reference>
<gene>
    <name evidence="2" type="ORF">PPTG_15886</name>
</gene>
<dbReference type="AlphaFoldDB" id="W2PRR0"/>
<dbReference type="RefSeq" id="XP_008910885.1">
    <property type="nucleotide sequence ID" value="XM_008912637.1"/>
</dbReference>
<name>W2PRR0_PHYN3</name>
<evidence type="ECO:0000256" key="1">
    <source>
        <dbReference type="SAM" id="MobiDB-lite"/>
    </source>
</evidence>
<protein>
    <submittedName>
        <fullName evidence="2">Uncharacterized protein</fullName>
    </submittedName>
</protein>
<evidence type="ECO:0000313" key="2">
    <source>
        <dbReference type="EMBL" id="ETN03658.1"/>
    </source>
</evidence>
<proteinExistence type="predicted"/>
<feature type="region of interest" description="Disordered" evidence="1">
    <location>
        <begin position="85"/>
        <end position="152"/>
    </location>
</feature>
<dbReference type="OMA" id="AYYEDEH"/>